<gene>
    <name evidence="2" type="ORF">ABU614_17850</name>
</gene>
<dbReference type="RefSeq" id="WP_064749569.1">
    <property type="nucleotide sequence ID" value="NZ_CP159925.1"/>
</dbReference>
<reference evidence="2" key="1">
    <citation type="submission" date="2024-06" db="EMBL/GenBank/DDBJ databases">
        <authorList>
            <person name="Li S."/>
        </authorList>
    </citation>
    <scope>NUCLEOTIDE SEQUENCE</scope>
    <source>
        <strain evidence="2">SR10</strain>
    </source>
</reference>
<dbReference type="AlphaFoldDB" id="A0AAU8MP77"/>
<protein>
    <submittedName>
        <fullName evidence="2">Uncharacterized protein</fullName>
    </submittedName>
</protein>
<evidence type="ECO:0000256" key="1">
    <source>
        <dbReference type="SAM" id="MobiDB-lite"/>
    </source>
</evidence>
<proteinExistence type="predicted"/>
<sequence>MKHADDPGTLELELPKKRGRPTLYTSALTPAERARRYRRRKADRFDAAWSDPAGAETGILCQALAWLAANPGAVSERTAQQLGSRIAKELARRFPVPAK</sequence>
<accession>A0AAU8MP77</accession>
<feature type="region of interest" description="Disordered" evidence="1">
    <location>
        <begin position="1"/>
        <end position="23"/>
    </location>
</feature>
<organism evidence="2">
    <name type="scientific">Lysobacter firmicutimachus</name>
    <dbReference type="NCBI Taxonomy" id="1792846"/>
    <lineage>
        <taxon>Bacteria</taxon>
        <taxon>Pseudomonadati</taxon>
        <taxon>Pseudomonadota</taxon>
        <taxon>Gammaproteobacteria</taxon>
        <taxon>Lysobacterales</taxon>
        <taxon>Lysobacteraceae</taxon>
        <taxon>Lysobacter</taxon>
    </lineage>
</organism>
<dbReference type="EMBL" id="CP159925">
    <property type="protein sequence ID" value="XCO74225.1"/>
    <property type="molecule type" value="Genomic_DNA"/>
</dbReference>
<evidence type="ECO:0000313" key="2">
    <source>
        <dbReference type="EMBL" id="XCO74225.1"/>
    </source>
</evidence>
<name>A0AAU8MP77_9GAMM</name>